<feature type="compositionally biased region" description="Basic and acidic residues" evidence="7">
    <location>
        <begin position="294"/>
        <end position="304"/>
    </location>
</feature>
<dbReference type="InterPro" id="IPR009057">
    <property type="entry name" value="Homeodomain-like_sf"/>
</dbReference>
<evidence type="ECO:0000256" key="4">
    <source>
        <dbReference type="ARBA" id="ARBA00023242"/>
    </source>
</evidence>
<dbReference type="OrthoDB" id="6159439at2759"/>
<comment type="subcellular location">
    <subcellularLocation>
        <location evidence="1 5 6">Nucleus</location>
    </subcellularLocation>
</comment>
<feature type="region of interest" description="Disordered" evidence="7">
    <location>
        <begin position="24"/>
        <end position="46"/>
    </location>
</feature>
<keyword evidence="10" id="KW-1185">Reference proteome</keyword>
<feature type="region of interest" description="Disordered" evidence="7">
    <location>
        <begin position="285"/>
        <end position="304"/>
    </location>
</feature>
<evidence type="ECO:0000256" key="6">
    <source>
        <dbReference type="RuleBase" id="RU000682"/>
    </source>
</evidence>
<keyword evidence="2 5" id="KW-0238">DNA-binding</keyword>
<name>A0A8E2J5A9_9APHY</name>
<accession>A0A8E2J5A9</accession>
<protein>
    <submittedName>
        <fullName evidence="9">Homeobox-domain-containing protein</fullName>
    </submittedName>
</protein>
<dbReference type="GO" id="GO:0005634">
    <property type="term" value="C:nucleus"/>
    <property type="evidence" value="ECO:0007669"/>
    <property type="project" value="UniProtKB-SubCell"/>
</dbReference>
<dbReference type="InterPro" id="IPR001356">
    <property type="entry name" value="HD"/>
</dbReference>
<dbReference type="GO" id="GO:0000978">
    <property type="term" value="F:RNA polymerase II cis-regulatory region sequence-specific DNA binding"/>
    <property type="evidence" value="ECO:0007669"/>
    <property type="project" value="TreeGrafter"/>
</dbReference>
<keyword evidence="4 5" id="KW-0539">Nucleus</keyword>
<dbReference type="SUPFAM" id="SSF46689">
    <property type="entry name" value="Homeodomain-like"/>
    <property type="match status" value="1"/>
</dbReference>
<dbReference type="GO" id="GO:0030154">
    <property type="term" value="P:cell differentiation"/>
    <property type="evidence" value="ECO:0007669"/>
    <property type="project" value="TreeGrafter"/>
</dbReference>
<evidence type="ECO:0000313" key="10">
    <source>
        <dbReference type="Proteomes" id="UP000250043"/>
    </source>
</evidence>
<dbReference type="PANTHER" id="PTHR24324:SF5">
    <property type="entry name" value="HEMATOPOIETICALLY-EXPRESSED HOMEOBOX PROTEIN HHEX"/>
    <property type="match status" value="1"/>
</dbReference>
<reference evidence="9 10" key="1">
    <citation type="submission" date="2016-07" db="EMBL/GenBank/DDBJ databases">
        <title>Draft genome of the white-rot fungus Obba rivulosa 3A-2.</title>
        <authorList>
            <consortium name="DOE Joint Genome Institute"/>
            <person name="Miettinen O."/>
            <person name="Riley R."/>
            <person name="Acob R."/>
            <person name="Barry K."/>
            <person name="Cullen D."/>
            <person name="De Vries R."/>
            <person name="Hainaut M."/>
            <person name="Hatakka A."/>
            <person name="Henrissat B."/>
            <person name="Hilden K."/>
            <person name="Kuo R."/>
            <person name="Labutti K."/>
            <person name="Lipzen A."/>
            <person name="Makela M.R."/>
            <person name="Sandor L."/>
            <person name="Spatafora J.W."/>
            <person name="Grigoriev I.V."/>
            <person name="Hibbett D.S."/>
        </authorList>
    </citation>
    <scope>NUCLEOTIDE SEQUENCE [LARGE SCALE GENOMIC DNA]</scope>
    <source>
        <strain evidence="9 10">3A-2</strain>
    </source>
</reference>
<dbReference type="Proteomes" id="UP000250043">
    <property type="component" value="Unassembled WGS sequence"/>
</dbReference>
<evidence type="ECO:0000256" key="3">
    <source>
        <dbReference type="ARBA" id="ARBA00023155"/>
    </source>
</evidence>
<dbReference type="AlphaFoldDB" id="A0A8E2J5A9"/>
<dbReference type="Pfam" id="PF00046">
    <property type="entry name" value="Homeodomain"/>
    <property type="match status" value="1"/>
</dbReference>
<proteinExistence type="predicted"/>
<dbReference type="PROSITE" id="PS50071">
    <property type="entry name" value="HOMEOBOX_2"/>
    <property type="match status" value="1"/>
</dbReference>
<evidence type="ECO:0000256" key="7">
    <source>
        <dbReference type="SAM" id="MobiDB-lite"/>
    </source>
</evidence>
<dbReference type="Pfam" id="PF24818">
    <property type="entry name" value="PH_TRF2_HOY1"/>
    <property type="match status" value="1"/>
</dbReference>
<evidence type="ECO:0000256" key="5">
    <source>
        <dbReference type="PROSITE-ProRule" id="PRU00108"/>
    </source>
</evidence>
<dbReference type="SMART" id="SM00389">
    <property type="entry name" value="HOX"/>
    <property type="match status" value="1"/>
</dbReference>
<organism evidence="9 10">
    <name type="scientific">Obba rivulosa</name>
    <dbReference type="NCBI Taxonomy" id="1052685"/>
    <lineage>
        <taxon>Eukaryota</taxon>
        <taxon>Fungi</taxon>
        <taxon>Dikarya</taxon>
        <taxon>Basidiomycota</taxon>
        <taxon>Agaricomycotina</taxon>
        <taxon>Agaricomycetes</taxon>
        <taxon>Polyporales</taxon>
        <taxon>Gelatoporiaceae</taxon>
        <taxon>Obba</taxon>
    </lineage>
</organism>
<evidence type="ECO:0000256" key="2">
    <source>
        <dbReference type="ARBA" id="ARBA00023125"/>
    </source>
</evidence>
<evidence type="ECO:0000313" key="9">
    <source>
        <dbReference type="EMBL" id="OCH94896.1"/>
    </source>
</evidence>
<evidence type="ECO:0000256" key="1">
    <source>
        <dbReference type="ARBA" id="ARBA00004123"/>
    </source>
</evidence>
<dbReference type="EMBL" id="KV722340">
    <property type="protein sequence ID" value="OCH94896.1"/>
    <property type="molecule type" value="Genomic_DNA"/>
</dbReference>
<dbReference type="InterPro" id="IPR057939">
    <property type="entry name" value="TRF2_HOY1_PH"/>
</dbReference>
<feature type="domain" description="Homeobox" evidence="8">
    <location>
        <begin position="39"/>
        <end position="99"/>
    </location>
</feature>
<gene>
    <name evidence="9" type="ORF">OBBRIDRAFT_721981</name>
</gene>
<sequence length="304" mass="33804">MRYLPSSSTADICSNSLVDAQGVHDEASDSLARATGETCDGRRKRSRVMPEQLAYLEDTFAATEHPTAPERRRIGVRLNMSERQVQVWFQNRRAKAKFLNIRKTAPARLVEPPPESPPPLSTGFDLELCALLHEDEPVTIISCTNLSIGTWQRVSSASGKHDLVTYLCEKQRRLAWFVQSFHNHLKMEVPFDSINDANFSNISPGVGMAVFSLSQPPLFYVDAPSPDNFPGSLIRCWRRCGDWTEGMQATQVLRHELVGSAAQLAHIIETVNSNRTADILLLSPRSGTPALSPPHEHVSAHGRQ</sequence>
<dbReference type="CDD" id="cd00086">
    <property type="entry name" value="homeodomain"/>
    <property type="match status" value="1"/>
</dbReference>
<dbReference type="InterPro" id="IPR051000">
    <property type="entry name" value="Homeobox_DNA-bind_prot"/>
</dbReference>
<dbReference type="GO" id="GO:0006357">
    <property type="term" value="P:regulation of transcription by RNA polymerase II"/>
    <property type="evidence" value="ECO:0007669"/>
    <property type="project" value="TreeGrafter"/>
</dbReference>
<dbReference type="PANTHER" id="PTHR24324">
    <property type="entry name" value="HOMEOBOX PROTEIN HHEX"/>
    <property type="match status" value="1"/>
</dbReference>
<dbReference type="Gene3D" id="1.10.10.60">
    <property type="entry name" value="Homeodomain-like"/>
    <property type="match status" value="1"/>
</dbReference>
<keyword evidence="3 5" id="KW-0371">Homeobox</keyword>
<evidence type="ECO:0000259" key="8">
    <source>
        <dbReference type="PROSITE" id="PS50071"/>
    </source>
</evidence>
<feature type="DNA-binding region" description="Homeobox" evidence="5">
    <location>
        <begin position="41"/>
        <end position="100"/>
    </location>
</feature>